<comment type="subunit">
    <text evidence="11">Part of an enzyme complex containing three subunits: a flavoprotein (frdA), an iron-sulfur protein (frdB), and diheme cytochrome b (frdC).</text>
</comment>
<dbReference type="FunFam" id="1.10.1060.10:FF:000003">
    <property type="entry name" value="Succinate dehydrogenase iron-sulfur subunit"/>
    <property type="match status" value="1"/>
</dbReference>
<comment type="caution">
    <text evidence="15">The sequence shown here is derived from an EMBL/GenBank/DDBJ whole genome shotgun (WGS) entry which is preliminary data.</text>
</comment>
<dbReference type="InterPro" id="IPR006058">
    <property type="entry name" value="2Fe2S_fd_BS"/>
</dbReference>
<evidence type="ECO:0000256" key="7">
    <source>
        <dbReference type="ARBA" id="ARBA00023002"/>
    </source>
</evidence>
<keyword evidence="3 12" id="KW-0004">4Fe-4S</keyword>
<dbReference type="InterPro" id="IPR036010">
    <property type="entry name" value="2Fe-2S_ferredoxin-like_sf"/>
</dbReference>
<dbReference type="GO" id="GO:0008177">
    <property type="term" value="F:succinate dehydrogenase (quinone) activity"/>
    <property type="evidence" value="ECO:0007669"/>
    <property type="project" value="UniProtKB-EC"/>
</dbReference>
<evidence type="ECO:0000256" key="5">
    <source>
        <dbReference type="ARBA" id="ARBA00022714"/>
    </source>
</evidence>
<dbReference type="GO" id="GO:0051537">
    <property type="term" value="F:2 iron, 2 sulfur cluster binding"/>
    <property type="evidence" value="ECO:0007669"/>
    <property type="project" value="UniProtKB-KW"/>
</dbReference>
<dbReference type="Pfam" id="PF13183">
    <property type="entry name" value="Fer4_8"/>
    <property type="match status" value="1"/>
</dbReference>
<reference evidence="15" key="2">
    <citation type="submission" date="2020-01" db="EMBL/GenBank/DDBJ databases">
        <authorList>
            <person name="Campanaro S."/>
        </authorList>
    </citation>
    <scope>NUCLEOTIDE SEQUENCE</scope>
    <source>
        <strain evidence="15">AS06rmzACSIP_7</strain>
    </source>
</reference>
<reference evidence="15" key="1">
    <citation type="journal article" date="2020" name="Biotechnol. Biofuels">
        <title>New insights from the biogas microbiome by comprehensive genome-resolved metagenomics of nearly 1600 species originating from multiple anaerobic digesters.</title>
        <authorList>
            <person name="Campanaro S."/>
            <person name="Treu L."/>
            <person name="Rodriguez-R L.M."/>
            <person name="Kovalovszki A."/>
            <person name="Ziels R.M."/>
            <person name="Maus I."/>
            <person name="Zhu X."/>
            <person name="Kougias P.G."/>
            <person name="Basile A."/>
            <person name="Luo G."/>
            <person name="Schluter A."/>
            <person name="Konstantinidis K.T."/>
            <person name="Angelidaki I."/>
        </authorList>
    </citation>
    <scope>NUCLEOTIDE SEQUENCE</scope>
    <source>
        <strain evidence="15">AS06rmzACSIP_7</strain>
    </source>
</reference>
<comment type="catalytic activity">
    <reaction evidence="12">
        <text>a menaquinone + succinate = a menaquinol + fumarate</text>
        <dbReference type="Rhea" id="RHEA:27834"/>
        <dbReference type="Rhea" id="RHEA-COMP:9537"/>
        <dbReference type="Rhea" id="RHEA-COMP:9539"/>
        <dbReference type="ChEBI" id="CHEBI:16374"/>
        <dbReference type="ChEBI" id="CHEBI:18151"/>
        <dbReference type="ChEBI" id="CHEBI:29806"/>
        <dbReference type="ChEBI" id="CHEBI:30031"/>
        <dbReference type="EC" id="1.3.5.1"/>
    </reaction>
</comment>
<comment type="cofactor">
    <cofactor evidence="12">
        <name>[4Fe-4S] cluster</name>
        <dbReference type="ChEBI" id="CHEBI:49883"/>
    </cofactor>
    <text evidence="12">Binds 1 [4Fe-4S] cluster.</text>
</comment>
<feature type="domain" description="2Fe-2S ferredoxin-type" evidence="13">
    <location>
        <begin position="19"/>
        <end position="96"/>
    </location>
</feature>
<keyword evidence="5 12" id="KW-0001">2Fe-2S</keyword>
<dbReference type="GO" id="GO:0051538">
    <property type="term" value="F:3 iron, 4 sulfur cluster binding"/>
    <property type="evidence" value="ECO:0007669"/>
    <property type="project" value="UniProtKB-KW"/>
</dbReference>
<dbReference type="NCBIfam" id="TIGR00384">
    <property type="entry name" value="dhsB"/>
    <property type="match status" value="1"/>
</dbReference>
<dbReference type="InterPro" id="IPR012675">
    <property type="entry name" value="Beta-grasp_dom_sf"/>
</dbReference>
<evidence type="ECO:0000256" key="8">
    <source>
        <dbReference type="ARBA" id="ARBA00023004"/>
    </source>
</evidence>
<dbReference type="PROSITE" id="PS00198">
    <property type="entry name" value="4FE4S_FER_1"/>
    <property type="match status" value="1"/>
</dbReference>
<dbReference type="InterPro" id="IPR050573">
    <property type="entry name" value="SDH/FRD_Iron-Sulfur"/>
</dbReference>
<dbReference type="EMBL" id="JAAYEE010000211">
    <property type="protein sequence ID" value="NLW36080.1"/>
    <property type="molecule type" value="Genomic_DNA"/>
</dbReference>
<dbReference type="SUPFAM" id="SSF54292">
    <property type="entry name" value="2Fe-2S ferredoxin-like"/>
    <property type="match status" value="1"/>
</dbReference>
<dbReference type="GO" id="GO:0009055">
    <property type="term" value="F:electron transfer activity"/>
    <property type="evidence" value="ECO:0007669"/>
    <property type="project" value="InterPro"/>
</dbReference>
<dbReference type="InterPro" id="IPR001041">
    <property type="entry name" value="2Fe-2S_ferredoxin-type"/>
</dbReference>
<dbReference type="CDD" id="cd00207">
    <property type="entry name" value="fer2"/>
    <property type="match status" value="1"/>
</dbReference>
<comment type="similarity">
    <text evidence="2 12">Belongs to the succinate dehydrogenase/fumarate reductase iron-sulfur protein family.</text>
</comment>
<dbReference type="PANTHER" id="PTHR11921:SF29">
    <property type="entry name" value="SUCCINATE DEHYDROGENASE [UBIQUINONE] IRON-SULFUR SUBUNIT, MITOCHONDRIAL"/>
    <property type="match status" value="1"/>
</dbReference>
<dbReference type="Pfam" id="PF13085">
    <property type="entry name" value="Fer2_3"/>
    <property type="match status" value="1"/>
</dbReference>
<dbReference type="InterPro" id="IPR025192">
    <property type="entry name" value="Succ_DH/fum_Rdtase_N"/>
</dbReference>
<dbReference type="Gene3D" id="3.10.20.30">
    <property type="match status" value="1"/>
</dbReference>
<keyword evidence="7 15" id="KW-0560">Oxidoreductase</keyword>
<evidence type="ECO:0000256" key="10">
    <source>
        <dbReference type="ARBA" id="ARBA00023291"/>
    </source>
</evidence>
<accession>A0A971S136</accession>
<dbReference type="PANTHER" id="PTHR11921">
    <property type="entry name" value="SUCCINATE DEHYDROGENASE IRON-SULFUR PROTEIN"/>
    <property type="match status" value="1"/>
</dbReference>
<evidence type="ECO:0000256" key="2">
    <source>
        <dbReference type="ARBA" id="ARBA00009433"/>
    </source>
</evidence>
<evidence type="ECO:0000256" key="3">
    <source>
        <dbReference type="ARBA" id="ARBA00022485"/>
    </source>
</evidence>
<dbReference type="EC" id="1.3.5.1" evidence="12"/>
<keyword evidence="10 12" id="KW-0003">3Fe-4S</keyword>
<dbReference type="GO" id="GO:0046872">
    <property type="term" value="F:metal ion binding"/>
    <property type="evidence" value="ECO:0007669"/>
    <property type="project" value="UniProtKB-KW"/>
</dbReference>
<dbReference type="GO" id="GO:0006099">
    <property type="term" value="P:tricarboxylic acid cycle"/>
    <property type="evidence" value="ECO:0007669"/>
    <property type="project" value="UniProtKB-KW"/>
</dbReference>
<dbReference type="InterPro" id="IPR004489">
    <property type="entry name" value="Succ_DH/fum_Rdtase_Fe-S"/>
</dbReference>
<dbReference type="InterPro" id="IPR017900">
    <property type="entry name" value="4Fe4S_Fe_S_CS"/>
</dbReference>
<evidence type="ECO:0000256" key="12">
    <source>
        <dbReference type="RuleBase" id="RU361237"/>
    </source>
</evidence>
<protein>
    <recommendedName>
        <fullName evidence="12">Fumarate reductase iron-sulfur subunit</fullName>
        <ecNumber evidence="12">1.3.5.1</ecNumber>
    </recommendedName>
</protein>
<dbReference type="PROSITE" id="PS51085">
    <property type="entry name" value="2FE2S_FER_2"/>
    <property type="match status" value="1"/>
</dbReference>
<keyword evidence="9 12" id="KW-0411">Iron-sulfur</keyword>
<comment type="pathway">
    <text evidence="1">Carbohydrate metabolism; tricarboxylic acid cycle; fumarate from succinate (bacterial route): step 1/1.</text>
</comment>
<keyword evidence="4" id="KW-0816">Tricarboxylic acid cycle</keyword>
<gene>
    <name evidence="15" type="primary">sdhB</name>
    <name evidence="15" type="ORF">GXY80_11475</name>
</gene>
<dbReference type="InterPro" id="IPR017896">
    <property type="entry name" value="4Fe4S_Fe-S-bd"/>
</dbReference>
<evidence type="ECO:0000256" key="1">
    <source>
        <dbReference type="ARBA" id="ARBA00004894"/>
    </source>
</evidence>
<dbReference type="SUPFAM" id="SSF46548">
    <property type="entry name" value="alpha-helical ferredoxin"/>
    <property type="match status" value="1"/>
</dbReference>
<keyword evidence="6 12" id="KW-0479">Metal-binding</keyword>
<evidence type="ECO:0000259" key="13">
    <source>
        <dbReference type="PROSITE" id="PS51085"/>
    </source>
</evidence>
<dbReference type="AlphaFoldDB" id="A0A971S136"/>
<dbReference type="NCBIfam" id="NF004616">
    <property type="entry name" value="PRK05950.1"/>
    <property type="match status" value="1"/>
</dbReference>
<comment type="cofactor">
    <cofactor evidence="12">
        <name>[2Fe-2S] cluster</name>
        <dbReference type="ChEBI" id="CHEBI:190135"/>
    </cofactor>
    <text evidence="12">Binds 1 [2Fe-2S] cluster.</text>
</comment>
<name>A0A971S136_9BACT</name>
<organism evidence="15 16">
    <name type="scientific">Syntrophorhabdus aromaticivorans</name>
    <dbReference type="NCBI Taxonomy" id="328301"/>
    <lineage>
        <taxon>Bacteria</taxon>
        <taxon>Pseudomonadati</taxon>
        <taxon>Thermodesulfobacteriota</taxon>
        <taxon>Syntrophorhabdia</taxon>
        <taxon>Syntrophorhabdales</taxon>
        <taxon>Syntrophorhabdaceae</taxon>
        <taxon>Syntrophorhabdus</taxon>
    </lineage>
</organism>
<dbReference type="GO" id="GO:0051539">
    <property type="term" value="F:4 iron, 4 sulfur cluster binding"/>
    <property type="evidence" value="ECO:0007669"/>
    <property type="project" value="UniProtKB-KW"/>
</dbReference>
<proteinExistence type="inferred from homology"/>
<sequence>MDRSDYFLLKILRYDAAEPAVEPHFESYRVRIIPGLTILTILLRIRDEIDGTLAFRSSCRSAVCGSCAMVINGKIDLACRTQAASFGTNTIILEPLPNLQIIKDLVVDMTPFWRMYEKVKPYLIRKNPDPDKEVPQSDEERKRIDQYVNCILCASCYGACPVLARNPDYVGPAAFVKLERFVLDSRDDRPAGFLEDVNDDNGVWGCDMILRCIDACPKDVRPPDSIVGLRKHLLKYRARRFFGKSDRNED</sequence>
<dbReference type="GO" id="GO:0022904">
    <property type="term" value="P:respiratory electron transport chain"/>
    <property type="evidence" value="ECO:0007669"/>
    <property type="project" value="TreeGrafter"/>
</dbReference>
<dbReference type="InterPro" id="IPR009051">
    <property type="entry name" value="Helical_ferredxn"/>
</dbReference>
<evidence type="ECO:0000313" key="15">
    <source>
        <dbReference type="EMBL" id="NLW36080.1"/>
    </source>
</evidence>
<comment type="cofactor">
    <cofactor evidence="12">
        <name>[3Fe-4S] cluster</name>
        <dbReference type="ChEBI" id="CHEBI:21137"/>
    </cofactor>
    <text evidence="12">Binds 1 [3Fe-4S] cluster.</text>
</comment>
<evidence type="ECO:0000256" key="11">
    <source>
        <dbReference type="ARBA" id="ARBA00066269"/>
    </source>
</evidence>
<evidence type="ECO:0000256" key="4">
    <source>
        <dbReference type="ARBA" id="ARBA00022532"/>
    </source>
</evidence>
<evidence type="ECO:0000256" key="6">
    <source>
        <dbReference type="ARBA" id="ARBA00022723"/>
    </source>
</evidence>
<dbReference type="Proteomes" id="UP000777265">
    <property type="component" value="Unassembled WGS sequence"/>
</dbReference>
<dbReference type="PROSITE" id="PS00197">
    <property type="entry name" value="2FE2S_FER_1"/>
    <property type="match status" value="1"/>
</dbReference>
<evidence type="ECO:0000256" key="9">
    <source>
        <dbReference type="ARBA" id="ARBA00023014"/>
    </source>
</evidence>
<dbReference type="PROSITE" id="PS51379">
    <property type="entry name" value="4FE4S_FER_2"/>
    <property type="match status" value="1"/>
</dbReference>
<evidence type="ECO:0000259" key="14">
    <source>
        <dbReference type="PROSITE" id="PS51379"/>
    </source>
</evidence>
<dbReference type="Gene3D" id="1.10.1060.10">
    <property type="entry name" value="Alpha-helical ferredoxin"/>
    <property type="match status" value="1"/>
</dbReference>
<feature type="domain" description="4Fe-4S ferredoxin-type" evidence="14">
    <location>
        <begin position="140"/>
        <end position="170"/>
    </location>
</feature>
<evidence type="ECO:0000313" key="16">
    <source>
        <dbReference type="Proteomes" id="UP000777265"/>
    </source>
</evidence>
<keyword evidence="8 12" id="KW-0408">Iron</keyword>